<evidence type="ECO:0000256" key="8">
    <source>
        <dbReference type="ARBA" id="ARBA00023077"/>
    </source>
</evidence>
<dbReference type="PANTHER" id="PTHR32552:SF81">
    <property type="entry name" value="TONB-DEPENDENT OUTER MEMBRANE RECEPTOR"/>
    <property type="match status" value="1"/>
</dbReference>
<evidence type="ECO:0000256" key="6">
    <source>
        <dbReference type="ARBA" id="ARBA00023004"/>
    </source>
</evidence>
<reference evidence="15" key="1">
    <citation type="submission" date="2020-09" db="EMBL/GenBank/DDBJ databases">
        <authorList>
            <person name="Yoon J.-W."/>
        </authorList>
    </citation>
    <scope>NUCLEOTIDE SEQUENCE</scope>
    <source>
        <strain evidence="15">KMU-158</strain>
    </source>
</reference>
<keyword evidence="8 12" id="KW-0798">TonB box</keyword>
<evidence type="ECO:0000256" key="11">
    <source>
        <dbReference type="PROSITE-ProRule" id="PRU01360"/>
    </source>
</evidence>
<dbReference type="Pfam" id="PF00593">
    <property type="entry name" value="TonB_dep_Rec_b-barrel"/>
    <property type="match status" value="1"/>
</dbReference>
<dbReference type="InterPro" id="IPR000531">
    <property type="entry name" value="Beta-barrel_TonB"/>
</dbReference>
<dbReference type="SUPFAM" id="SSF56935">
    <property type="entry name" value="Porins"/>
    <property type="match status" value="1"/>
</dbReference>
<comment type="similarity">
    <text evidence="11 12">Belongs to the TonB-dependent receptor family.</text>
</comment>
<dbReference type="PANTHER" id="PTHR32552">
    <property type="entry name" value="FERRICHROME IRON RECEPTOR-RELATED"/>
    <property type="match status" value="1"/>
</dbReference>
<comment type="subcellular location">
    <subcellularLocation>
        <location evidence="1 11">Cell outer membrane</location>
        <topology evidence="1 11">Multi-pass membrane protein</topology>
    </subcellularLocation>
</comment>
<keyword evidence="16" id="KW-1185">Reference proteome</keyword>
<feature type="domain" description="TonB-dependent receptor-like beta-barrel" evidence="13">
    <location>
        <begin position="245"/>
        <end position="670"/>
    </location>
</feature>
<dbReference type="InterPro" id="IPR012910">
    <property type="entry name" value="Plug_dom"/>
</dbReference>
<dbReference type="Pfam" id="PF07715">
    <property type="entry name" value="Plug"/>
    <property type="match status" value="1"/>
</dbReference>
<sequence length="706" mass="77678">MIKPAFHSAKRHQLLLGLSAAFVSAQLIAQSSPKIEEVLVTGDPMQRSSVDTVSSISIIPAEQMEAMNIRDLYDLLLRNPNVNAAREDKFSVRGISNEGIGPGGTGRPTVSVFIDGARQPGRGVANTWDLRQIEFYRGPQSTAFGPGSLAGAVVVQSNAPSSEEYALNLKAGVSNYGGSEAGIVVGGPIIGDLAFRYAGETNQSDGEVTNITRDDDNWQARKRYMQRFKLGWQGQSWYSAILTYQDNKLREGSEYQPTAFGHERYATDNELGYFNDSSELWVLNQTAALNEQLSLSLILSQTENHNHRRGDYDISAEDGGYFINIVDTENESQELRLSYRSETLRGVIGLYHAEDTLFGSSHSQDLRYNLSGVQARADADLAAARDTSTSAIYGEADWDFRQDFTLTLGIRYEKNRAENFSSFIVTGADPVVPLLDITLPLDLGPVLGLVLDSEATAPSGDEVLLPKLALSYQMSDSISSFISFSQGYRAGSVDFVSEDESPSYGPEYTNNLDVGVKWQSGNWRLAATAFYIDYSDMQIGVRVDAAVFRTDNAGKAKSEGLELEFNGELGAGFSLFGGLGYVETAFLEYEDDGVNYAGNHFPNAPRHTANLGLNWQYGPYFATATVSQASNSFTDRENSNSLRADSRQLLGARLGYQDERYGIELYGQNLTDEYYITDRFSSESLGIDALYVGDPLEYGLRLHYSY</sequence>
<evidence type="ECO:0000313" key="16">
    <source>
        <dbReference type="Proteomes" id="UP000610558"/>
    </source>
</evidence>
<feature type="domain" description="TonB-dependent receptor plug" evidence="14">
    <location>
        <begin position="51"/>
        <end position="152"/>
    </location>
</feature>
<dbReference type="InterPro" id="IPR036942">
    <property type="entry name" value="Beta-barrel_TonB_sf"/>
</dbReference>
<keyword evidence="5 11" id="KW-0812">Transmembrane</keyword>
<evidence type="ECO:0000313" key="15">
    <source>
        <dbReference type="EMBL" id="MBD2858114.1"/>
    </source>
</evidence>
<keyword evidence="15" id="KW-0675">Receptor</keyword>
<evidence type="ECO:0000256" key="9">
    <source>
        <dbReference type="ARBA" id="ARBA00023136"/>
    </source>
</evidence>
<proteinExistence type="inferred from homology"/>
<dbReference type="PROSITE" id="PS52016">
    <property type="entry name" value="TONB_DEPENDENT_REC_3"/>
    <property type="match status" value="1"/>
</dbReference>
<accession>A0A927BZV6</accession>
<dbReference type="EMBL" id="JACXLD010000001">
    <property type="protein sequence ID" value="MBD2858114.1"/>
    <property type="molecule type" value="Genomic_DNA"/>
</dbReference>
<evidence type="ECO:0000256" key="12">
    <source>
        <dbReference type="RuleBase" id="RU003357"/>
    </source>
</evidence>
<dbReference type="InterPro" id="IPR039426">
    <property type="entry name" value="TonB-dep_rcpt-like"/>
</dbReference>
<keyword evidence="4" id="KW-0410">Iron transport</keyword>
<evidence type="ECO:0000256" key="3">
    <source>
        <dbReference type="ARBA" id="ARBA00022452"/>
    </source>
</evidence>
<keyword evidence="10 11" id="KW-0998">Cell outer membrane</keyword>
<evidence type="ECO:0000256" key="2">
    <source>
        <dbReference type="ARBA" id="ARBA00022448"/>
    </source>
</evidence>
<name>A0A927BZV6_9GAMM</name>
<dbReference type="Gene3D" id="2.40.170.20">
    <property type="entry name" value="TonB-dependent receptor, beta-barrel domain"/>
    <property type="match status" value="1"/>
</dbReference>
<organism evidence="15 16">
    <name type="scientific">Spongiibacter pelagi</name>
    <dbReference type="NCBI Taxonomy" id="2760804"/>
    <lineage>
        <taxon>Bacteria</taxon>
        <taxon>Pseudomonadati</taxon>
        <taxon>Pseudomonadota</taxon>
        <taxon>Gammaproteobacteria</taxon>
        <taxon>Cellvibrionales</taxon>
        <taxon>Spongiibacteraceae</taxon>
        <taxon>Spongiibacter</taxon>
    </lineage>
</organism>
<comment type="caution">
    <text evidence="15">The sequence shown here is derived from an EMBL/GenBank/DDBJ whole genome shotgun (WGS) entry which is preliminary data.</text>
</comment>
<keyword evidence="3 11" id="KW-1134">Transmembrane beta strand</keyword>
<evidence type="ECO:0000256" key="7">
    <source>
        <dbReference type="ARBA" id="ARBA00023065"/>
    </source>
</evidence>
<keyword evidence="9 11" id="KW-0472">Membrane</keyword>
<dbReference type="RefSeq" id="WP_190762544.1">
    <property type="nucleotide sequence ID" value="NZ_JACXLD010000001.1"/>
</dbReference>
<evidence type="ECO:0000256" key="4">
    <source>
        <dbReference type="ARBA" id="ARBA00022496"/>
    </source>
</evidence>
<evidence type="ECO:0000259" key="14">
    <source>
        <dbReference type="Pfam" id="PF07715"/>
    </source>
</evidence>
<keyword evidence="7" id="KW-0406">Ion transport</keyword>
<evidence type="ECO:0000259" key="13">
    <source>
        <dbReference type="Pfam" id="PF00593"/>
    </source>
</evidence>
<keyword evidence="6" id="KW-0408">Iron</keyword>
<dbReference type="AlphaFoldDB" id="A0A927BZV6"/>
<dbReference type="GO" id="GO:0006826">
    <property type="term" value="P:iron ion transport"/>
    <property type="evidence" value="ECO:0007669"/>
    <property type="project" value="UniProtKB-KW"/>
</dbReference>
<evidence type="ECO:0000256" key="5">
    <source>
        <dbReference type="ARBA" id="ARBA00022692"/>
    </source>
</evidence>
<keyword evidence="2 11" id="KW-0813">Transport</keyword>
<dbReference type="GO" id="GO:0009279">
    <property type="term" value="C:cell outer membrane"/>
    <property type="evidence" value="ECO:0007669"/>
    <property type="project" value="UniProtKB-SubCell"/>
</dbReference>
<evidence type="ECO:0000256" key="10">
    <source>
        <dbReference type="ARBA" id="ARBA00023237"/>
    </source>
</evidence>
<gene>
    <name evidence="15" type="ORF">IB286_03770</name>
</gene>
<dbReference type="Proteomes" id="UP000610558">
    <property type="component" value="Unassembled WGS sequence"/>
</dbReference>
<protein>
    <submittedName>
        <fullName evidence="15">TonB-dependent receptor</fullName>
    </submittedName>
</protein>
<evidence type="ECO:0000256" key="1">
    <source>
        <dbReference type="ARBA" id="ARBA00004571"/>
    </source>
</evidence>